<dbReference type="SUPFAM" id="SSF101936">
    <property type="entry name" value="DNA-binding pseudobarrel domain"/>
    <property type="match status" value="1"/>
</dbReference>
<evidence type="ECO:0000256" key="4">
    <source>
        <dbReference type="ARBA" id="ARBA00023163"/>
    </source>
</evidence>
<dbReference type="CDD" id="cd10017">
    <property type="entry name" value="B3_DNA"/>
    <property type="match status" value="1"/>
</dbReference>
<dbReference type="GO" id="GO:0005634">
    <property type="term" value="C:nucleus"/>
    <property type="evidence" value="ECO:0007669"/>
    <property type="project" value="UniProtKB-SubCell"/>
</dbReference>
<evidence type="ECO:0000256" key="2">
    <source>
        <dbReference type="ARBA" id="ARBA00023015"/>
    </source>
</evidence>
<name>A0A5J5NVT8_GOSBA</name>
<dbReference type="Gene3D" id="2.40.330.10">
    <property type="entry name" value="DNA-binding pseudobarrel domain"/>
    <property type="match status" value="1"/>
</dbReference>
<keyword evidence="5" id="KW-0539">Nucleus</keyword>
<dbReference type="PANTHER" id="PTHR31391">
    <property type="entry name" value="B3 DOMAIN-CONTAINING PROTEIN OS11G0197600-RELATED"/>
    <property type="match status" value="1"/>
</dbReference>
<evidence type="ECO:0000256" key="5">
    <source>
        <dbReference type="ARBA" id="ARBA00023242"/>
    </source>
</evidence>
<evidence type="ECO:0000259" key="7">
    <source>
        <dbReference type="PROSITE" id="PS50863"/>
    </source>
</evidence>
<feature type="domain" description="TF-B3" evidence="7">
    <location>
        <begin position="1"/>
        <end position="85"/>
    </location>
</feature>
<dbReference type="InterPro" id="IPR015300">
    <property type="entry name" value="DNA-bd_pseudobarrel_sf"/>
</dbReference>
<dbReference type="EMBL" id="CM018226">
    <property type="protein sequence ID" value="KAB1998202.1"/>
    <property type="molecule type" value="Genomic_DNA"/>
</dbReference>
<dbReference type="Proteomes" id="UP000327439">
    <property type="component" value="Chromosome D12"/>
</dbReference>
<evidence type="ECO:0000256" key="1">
    <source>
        <dbReference type="ARBA" id="ARBA00004123"/>
    </source>
</evidence>
<accession>A0A5J5NVT8</accession>
<dbReference type="OrthoDB" id="957832at2759"/>
<evidence type="ECO:0000256" key="3">
    <source>
        <dbReference type="ARBA" id="ARBA00023125"/>
    </source>
</evidence>
<evidence type="ECO:0000313" key="9">
    <source>
        <dbReference type="Proteomes" id="UP000327439"/>
    </source>
</evidence>
<comment type="subcellular location">
    <subcellularLocation>
        <location evidence="1">Nucleus</location>
    </subcellularLocation>
</comment>
<dbReference type="AlphaFoldDB" id="A0A5J5NVT8"/>
<dbReference type="SMART" id="SM01019">
    <property type="entry name" value="B3"/>
    <property type="match status" value="1"/>
</dbReference>
<evidence type="ECO:0000256" key="6">
    <source>
        <dbReference type="SAM" id="MobiDB-lite"/>
    </source>
</evidence>
<keyword evidence="4" id="KW-0804">Transcription</keyword>
<keyword evidence="9" id="KW-1185">Reference proteome</keyword>
<feature type="region of interest" description="Disordered" evidence="6">
    <location>
        <begin position="207"/>
        <end position="232"/>
    </location>
</feature>
<dbReference type="InterPro" id="IPR044837">
    <property type="entry name" value="REM16-like"/>
</dbReference>
<evidence type="ECO:0000313" key="8">
    <source>
        <dbReference type="EMBL" id="KAB1998202.1"/>
    </source>
</evidence>
<dbReference type="InterPro" id="IPR003340">
    <property type="entry name" value="B3_DNA-bd"/>
</dbReference>
<keyword evidence="3" id="KW-0238">DNA-binding</keyword>
<sequence>MVIPLDFALKFLPKHNCNLTLCNSAGKTWPMMFYRNTESKKLSAQLYGGWKTFVKDNRINVGDICVFELVRQPEILMKVQIYPAAKNASNACRSQADNSIASQLRTGSLVSVTEPDCQQTRCPYSSSELKDSKLKTQKNINFQYSTKELRGEFRCSAKHDNGGVSGDWGCLKPDLLGKMQPLTPTEKQRAADIASWSSSRLVSGKSKAKSHLPCPLPQKKMRIDSPNQHGQNSKLEVLSSGISSDGTPFLFQFWEWVAFEVLKLRCSCHFLFL</sequence>
<dbReference type="Pfam" id="PF02362">
    <property type="entry name" value="B3"/>
    <property type="match status" value="1"/>
</dbReference>
<dbReference type="GO" id="GO:0003677">
    <property type="term" value="F:DNA binding"/>
    <property type="evidence" value="ECO:0007669"/>
    <property type="project" value="UniProtKB-KW"/>
</dbReference>
<protein>
    <recommendedName>
        <fullName evidence="7">TF-B3 domain-containing protein</fullName>
    </recommendedName>
</protein>
<reference evidence="9" key="1">
    <citation type="journal article" date="2020" name="Nat. Genet.">
        <title>Genomic diversifications of five Gossypium allopolyploid species and their impact on cotton improvement.</title>
        <authorList>
            <person name="Chen Z.J."/>
            <person name="Sreedasyam A."/>
            <person name="Ando A."/>
            <person name="Song Q."/>
            <person name="De Santiago L.M."/>
            <person name="Hulse-Kemp A.M."/>
            <person name="Ding M."/>
            <person name="Ye W."/>
            <person name="Kirkbride R.C."/>
            <person name="Jenkins J."/>
            <person name="Plott C."/>
            <person name="Lovell J."/>
            <person name="Lin Y.M."/>
            <person name="Vaughn R."/>
            <person name="Liu B."/>
            <person name="Simpson S."/>
            <person name="Scheffler B.E."/>
            <person name="Wen L."/>
            <person name="Saski C.A."/>
            <person name="Grover C.E."/>
            <person name="Hu G."/>
            <person name="Conover J.L."/>
            <person name="Carlson J.W."/>
            <person name="Shu S."/>
            <person name="Boston L.B."/>
            <person name="Williams M."/>
            <person name="Peterson D.G."/>
            <person name="McGee K."/>
            <person name="Jones D.C."/>
            <person name="Wendel J.F."/>
            <person name="Stelly D.M."/>
            <person name="Grimwood J."/>
            <person name="Schmutz J."/>
        </authorList>
    </citation>
    <scope>NUCLEOTIDE SEQUENCE [LARGE SCALE GENOMIC DNA]</scope>
    <source>
        <strain evidence="9">cv. 3-79</strain>
    </source>
</reference>
<organism evidence="8 9">
    <name type="scientific">Gossypium barbadense</name>
    <name type="common">Sea Island cotton</name>
    <name type="synonym">Hibiscus barbadensis</name>
    <dbReference type="NCBI Taxonomy" id="3634"/>
    <lineage>
        <taxon>Eukaryota</taxon>
        <taxon>Viridiplantae</taxon>
        <taxon>Streptophyta</taxon>
        <taxon>Embryophyta</taxon>
        <taxon>Tracheophyta</taxon>
        <taxon>Spermatophyta</taxon>
        <taxon>Magnoliopsida</taxon>
        <taxon>eudicotyledons</taxon>
        <taxon>Gunneridae</taxon>
        <taxon>Pentapetalae</taxon>
        <taxon>rosids</taxon>
        <taxon>malvids</taxon>
        <taxon>Malvales</taxon>
        <taxon>Malvaceae</taxon>
        <taxon>Malvoideae</taxon>
        <taxon>Gossypium</taxon>
    </lineage>
</organism>
<keyword evidence="2" id="KW-0805">Transcription regulation</keyword>
<dbReference type="PROSITE" id="PS50863">
    <property type="entry name" value="B3"/>
    <property type="match status" value="1"/>
</dbReference>
<proteinExistence type="predicted"/>
<gene>
    <name evidence="8" type="ORF">ES319_D12G073000v1</name>
</gene>